<reference evidence="1 2" key="1">
    <citation type="submission" date="2017-12" db="EMBL/GenBank/DDBJ databases">
        <title>Sequencing the genomes of 1000 Actinobacteria strains.</title>
        <authorList>
            <person name="Klenk H.-P."/>
        </authorList>
    </citation>
    <scope>NUCLEOTIDE SEQUENCE [LARGE SCALE GENOMIC DNA]</scope>
    <source>
        <strain evidence="1 2">DSM 44489</strain>
    </source>
</reference>
<evidence type="ECO:0000313" key="2">
    <source>
        <dbReference type="Proteomes" id="UP000233766"/>
    </source>
</evidence>
<name>A0A2N3VI84_9NOCA</name>
<comment type="caution">
    <text evidence="1">The sequence shown here is derived from an EMBL/GenBank/DDBJ whole genome shotgun (WGS) entry which is preliminary data.</text>
</comment>
<sequence>MGSSLVPHVRASNALTGRWCATFGDENPVVSGAGLWPLPAVLTGVVSGRARDELAAAVGIAADHAHAAGLELLKSLDTSRAVPTAIGACARAGLTSREEWVRSMPGQNVMTRFDATGCEAAAVDPTGVPQKTWSSPTPGAAVVRSVIGIAEAVAQQQDSVSIRLLEAVS</sequence>
<keyword evidence="2" id="KW-1185">Reference proteome</keyword>
<dbReference type="Proteomes" id="UP000233766">
    <property type="component" value="Unassembled WGS sequence"/>
</dbReference>
<organism evidence="1 2">
    <name type="scientific">Nocardia fluminea</name>
    <dbReference type="NCBI Taxonomy" id="134984"/>
    <lineage>
        <taxon>Bacteria</taxon>
        <taxon>Bacillati</taxon>
        <taxon>Actinomycetota</taxon>
        <taxon>Actinomycetes</taxon>
        <taxon>Mycobacteriales</taxon>
        <taxon>Nocardiaceae</taxon>
        <taxon>Nocardia</taxon>
    </lineage>
</organism>
<accession>A0A2N3VI84</accession>
<gene>
    <name evidence="1" type="ORF">ATK86_5793</name>
</gene>
<proteinExistence type="predicted"/>
<dbReference type="AlphaFoldDB" id="A0A2N3VI84"/>
<dbReference type="EMBL" id="PJMW01000002">
    <property type="protein sequence ID" value="PKV81330.1"/>
    <property type="molecule type" value="Genomic_DNA"/>
</dbReference>
<evidence type="ECO:0000313" key="1">
    <source>
        <dbReference type="EMBL" id="PKV81330.1"/>
    </source>
</evidence>
<protein>
    <submittedName>
        <fullName evidence="1">Uncharacterized protein</fullName>
    </submittedName>
</protein>